<reference evidence="4" key="1">
    <citation type="submission" date="2021-02" db="EMBL/GenBank/DDBJ databases">
        <authorList>
            <person name="Cremers G."/>
            <person name="Picone N."/>
        </authorList>
    </citation>
    <scope>NUCLEOTIDE SEQUENCE</scope>
    <source>
        <strain evidence="4">PQ17</strain>
    </source>
</reference>
<evidence type="ECO:0000256" key="1">
    <source>
        <dbReference type="ARBA" id="ARBA00009479"/>
    </source>
</evidence>
<dbReference type="Gene3D" id="2.30.30.30">
    <property type="match status" value="1"/>
</dbReference>
<proteinExistence type="inferred from homology"/>
<dbReference type="SUPFAM" id="SSF50249">
    <property type="entry name" value="Nucleic acid-binding proteins"/>
    <property type="match status" value="2"/>
</dbReference>
<dbReference type="InterPro" id="IPR013185">
    <property type="entry name" value="Transl_elong_KOW-like"/>
</dbReference>
<evidence type="ECO:0000259" key="2">
    <source>
        <dbReference type="SMART" id="SM00841"/>
    </source>
</evidence>
<dbReference type="RefSeq" id="WP_174582615.1">
    <property type="nucleotide sequence ID" value="NZ_CAJNOB010000070.1"/>
</dbReference>
<dbReference type="InterPro" id="IPR020599">
    <property type="entry name" value="Transl_elong_fac_P/YeiP"/>
</dbReference>
<dbReference type="PANTHER" id="PTHR30053">
    <property type="entry name" value="ELONGATION FACTOR P"/>
    <property type="match status" value="1"/>
</dbReference>
<dbReference type="InterPro" id="IPR012340">
    <property type="entry name" value="NA-bd_OB-fold"/>
</dbReference>
<dbReference type="Proteomes" id="UP000663859">
    <property type="component" value="Unassembled WGS sequence"/>
</dbReference>
<dbReference type="InterPro" id="IPR013852">
    <property type="entry name" value="Transl_elong_P/YeiP_CS"/>
</dbReference>
<feature type="domain" description="Elongation factor P C-terminal" evidence="2">
    <location>
        <begin position="131"/>
        <end position="185"/>
    </location>
</feature>
<organism evidence="4 5">
    <name type="scientific">Candidatus Methylacidithermus pantelleriae</name>
    <dbReference type="NCBI Taxonomy" id="2744239"/>
    <lineage>
        <taxon>Bacteria</taxon>
        <taxon>Pseudomonadati</taxon>
        <taxon>Verrucomicrobiota</taxon>
        <taxon>Methylacidiphilae</taxon>
        <taxon>Methylacidiphilales</taxon>
        <taxon>Methylacidiphilaceae</taxon>
        <taxon>Candidatus Methylacidithermus</taxon>
    </lineage>
</organism>
<evidence type="ECO:0000259" key="3">
    <source>
        <dbReference type="SMART" id="SM01185"/>
    </source>
</evidence>
<comment type="caution">
    <text evidence="4">The sequence shown here is derived from an EMBL/GenBank/DDBJ whole genome shotgun (WGS) entry which is preliminary data.</text>
</comment>
<sequence>MQTVLASQLKKGMVILLDGVPHTVENLQSVGTAQTRPKIHLTLRNLKTGRLVERASAVSESFSIPYLETRKLQFSYKQADRYVFLDVETYDEWTLDEGQIGDRRPFILEDQVYDALFMEGRLLEIQVPDTMVLTVEETAPPIRGASDATWKPARLQGGLDIMVPPFIRTGEKIRVDTRKREYVGKASKE</sequence>
<dbReference type="InterPro" id="IPR015365">
    <property type="entry name" value="Elong-fact-P_C"/>
</dbReference>
<dbReference type="Pfam" id="PF09285">
    <property type="entry name" value="Elong-fact-P_C"/>
    <property type="match status" value="1"/>
</dbReference>
<evidence type="ECO:0000313" key="4">
    <source>
        <dbReference type="EMBL" id="CAF0705086.1"/>
    </source>
</evidence>
<dbReference type="SMART" id="SM00841">
    <property type="entry name" value="Elong-fact-P_C"/>
    <property type="match status" value="1"/>
</dbReference>
<dbReference type="SMART" id="SM01185">
    <property type="entry name" value="EFP"/>
    <property type="match status" value="1"/>
</dbReference>
<dbReference type="AlphaFoldDB" id="A0A8J2BWP3"/>
<keyword evidence="4" id="KW-0396">Initiation factor</keyword>
<dbReference type="InterPro" id="IPR001059">
    <property type="entry name" value="Transl_elong_P/YeiP_cen"/>
</dbReference>
<dbReference type="InterPro" id="IPR008991">
    <property type="entry name" value="Translation_prot_SH3-like_sf"/>
</dbReference>
<keyword evidence="4" id="KW-0251">Elongation factor</keyword>
<dbReference type="Gene3D" id="2.40.50.140">
    <property type="entry name" value="Nucleic acid-binding proteins"/>
    <property type="match status" value="2"/>
</dbReference>
<dbReference type="Pfam" id="PF08207">
    <property type="entry name" value="EFP_N"/>
    <property type="match status" value="1"/>
</dbReference>
<keyword evidence="5" id="KW-1185">Reference proteome</keyword>
<dbReference type="Pfam" id="PF01132">
    <property type="entry name" value="EFP"/>
    <property type="match status" value="1"/>
</dbReference>
<dbReference type="GO" id="GO:0003746">
    <property type="term" value="F:translation elongation factor activity"/>
    <property type="evidence" value="ECO:0007669"/>
    <property type="project" value="UniProtKB-KW"/>
</dbReference>
<dbReference type="GO" id="GO:0005829">
    <property type="term" value="C:cytosol"/>
    <property type="evidence" value="ECO:0007669"/>
    <property type="project" value="UniProtKB-ARBA"/>
</dbReference>
<dbReference type="GO" id="GO:0043043">
    <property type="term" value="P:peptide biosynthetic process"/>
    <property type="evidence" value="ECO:0007669"/>
    <property type="project" value="InterPro"/>
</dbReference>
<dbReference type="FunFam" id="2.40.50.140:FF:000004">
    <property type="entry name" value="Elongation factor P"/>
    <property type="match status" value="1"/>
</dbReference>
<dbReference type="EMBL" id="CAJNOB010000070">
    <property type="protein sequence ID" value="CAF0705086.1"/>
    <property type="molecule type" value="Genomic_DNA"/>
</dbReference>
<name>A0A8J2BWP3_9BACT</name>
<feature type="domain" description="Translation elongation factor P/YeiP central" evidence="3">
    <location>
        <begin position="69"/>
        <end position="123"/>
    </location>
</feature>
<keyword evidence="4" id="KW-0648">Protein biosynthesis</keyword>
<dbReference type="SUPFAM" id="SSF50104">
    <property type="entry name" value="Translation proteins SH3-like domain"/>
    <property type="match status" value="1"/>
</dbReference>
<dbReference type="InterPro" id="IPR014722">
    <property type="entry name" value="Rib_uL2_dom2"/>
</dbReference>
<dbReference type="GO" id="GO:0003743">
    <property type="term" value="F:translation initiation factor activity"/>
    <property type="evidence" value="ECO:0007669"/>
    <property type="project" value="UniProtKB-KW"/>
</dbReference>
<protein>
    <submittedName>
        <fullName evidence="4">Translation elongation factor P / Translation initiation factor 5A</fullName>
    </submittedName>
</protein>
<dbReference type="PANTHER" id="PTHR30053:SF14">
    <property type="entry name" value="TRANSLATION ELONGATION FACTOR KOW-LIKE DOMAIN-CONTAINING PROTEIN"/>
    <property type="match status" value="1"/>
</dbReference>
<dbReference type="PIRSF" id="PIRSF005901">
    <property type="entry name" value="EF-P"/>
    <property type="match status" value="1"/>
</dbReference>
<evidence type="ECO:0000313" key="5">
    <source>
        <dbReference type="Proteomes" id="UP000663859"/>
    </source>
</evidence>
<accession>A0A8J2BWP3</accession>
<comment type="similarity">
    <text evidence="1">Belongs to the elongation factor P family.</text>
</comment>
<dbReference type="CDD" id="cd04470">
    <property type="entry name" value="S1_EF-P_repeat_1"/>
    <property type="match status" value="1"/>
</dbReference>
<gene>
    <name evidence="4" type="ORF">MPNT_80103</name>
</gene>
<dbReference type="PROSITE" id="PS01275">
    <property type="entry name" value="EFP"/>
    <property type="match status" value="1"/>
</dbReference>